<feature type="binding site" evidence="6">
    <location>
        <position position="146"/>
    </location>
    <ligand>
        <name>a divalent metal cation</name>
        <dbReference type="ChEBI" id="CHEBI:60240"/>
        <label>1</label>
    </ligand>
</feature>
<feature type="binding site" evidence="6">
    <location>
        <position position="209"/>
    </location>
    <ligand>
        <name>a divalent metal cation</name>
        <dbReference type="ChEBI" id="CHEBI:60240"/>
        <label>2</label>
        <note>catalytic</note>
    </ligand>
</feature>
<dbReference type="InterPro" id="IPR000994">
    <property type="entry name" value="Pept_M24"/>
</dbReference>
<dbReference type="Gene3D" id="3.10.450.50">
    <property type="match status" value="1"/>
</dbReference>
<comment type="cofactor">
    <cofactor evidence="6">
        <name>Co(2+)</name>
        <dbReference type="ChEBI" id="CHEBI:48828"/>
    </cofactor>
    <cofactor evidence="6">
        <name>Zn(2+)</name>
        <dbReference type="ChEBI" id="CHEBI:29105"/>
    </cofactor>
    <cofactor evidence="6">
        <name>Mn(2+)</name>
        <dbReference type="ChEBI" id="CHEBI:29035"/>
    </cofactor>
    <cofactor evidence="6">
        <name>Fe(2+)</name>
        <dbReference type="ChEBI" id="CHEBI:29033"/>
    </cofactor>
    <text evidence="6">Binds 2 divalent metal cations per subunit. Has a high-affinity and a low affinity metal-binding site. The true nature of the physiological cofactor is under debate. The enzyme is active with cobalt, zinc, manganese or divalent iron ions. Most likely, methionine aminopeptidases function as mononuclear Fe(2+)-metalloproteases under physiological conditions, and the catalytically relevant metal-binding site has been assigned to the histidine-containing high-affinity site.</text>
</comment>
<dbReference type="PANTHER" id="PTHR43330">
    <property type="entry name" value="METHIONINE AMINOPEPTIDASE"/>
    <property type="match status" value="1"/>
</dbReference>
<feature type="domain" description="Peptidase M24" evidence="8">
    <location>
        <begin position="51"/>
        <end position="281"/>
    </location>
</feature>
<dbReference type="Pfam" id="PF00557">
    <property type="entry name" value="Peptidase_M24"/>
    <property type="match status" value="1"/>
</dbReference>
<dbReference type="GO" id="GO:0004239">
    <property type="term" value="F:initiator methionyl aminopeptidase activity"/>
    <property type="evidence" value="ECO:0007669"/>
    <property type="project" value="UniProtKB-UniRule"/>
</dbReference>
<dbReference type="GO" id="GO:0006508">
    <property type="term" value="P:proteolysis"/>
    <property type="evidence" value="ECO:0007669"/>
    <property type="project" value="UniProtKB-KW"/>
</dbReference>
<dbReference type="SUPFAM" id="SSF55920">
    <property type="entry name" value="Creatinase/aminopeptidase"/>
    <property type="match status" value="1"/>
</dbReference>
<keyword evidence="2 6" id="KW-0031">Aminopeptidase</keyword>
<evidence type="ECO:0000256" key="5">
    <source>
        <dbReference type="ARBA" id="ARBA00022801"/>
    </source>
</evidence>
<reference evidence="9 10" key="1">
    <citation type="submission" date="2015-09" db="EMBL/GenBank/DDBJ databases">
        <authorList>
            <consortium name="Pathogen Informatics"/>
        </authorList>
    </citation>
    <scope>NUCLEOTIDE SEQUENCE [LARGE SCALE GENOMIC DNA]</scope>
    <source>
        <strain evidence="9 10">2789STDY5834855</strain>
    </source>
</reference>
<feature type="binding site" evidence="6">
    <location>
        <position position="135"/>
    </location>
    <ligand>
        <name>a divalent metal cation</name>
        <dbReference type="ChEBI" id="CHEBI:60240"/>
        <label>1</label>
    </ligand>
</feature>
<comment type="similarity">
    <text evidence="6">Belongs to the peptidase M24A family. Methionine aminopeptidase type 1 subfamily.</text>
</comment>
<dbReference type="RefSeq" id="WP_042399892.1">
    <property type="nucleotide sequence ID" value="NZ_CYYT01000022.1"/>
</dbReference>
<dbReference type="InterPro" id="IPR002467">
    <property type="entry name" value="Pept_M24A_MAP1"/>
</dbReference>
<feature type="binding site" evidence="6">
    <location>
        <position position="117"/>
    </location>
    <ligand>
        <name>substrate</name>
    </ligand>
</feature>
<dbReference type="HAMAP" id="MF_01974">
    <property type="entry name" value="MetAP_1"/>
    <property type="match status" value="1"/>
</dbReference>
<dbReference type="SUPFAM" id="SSF103642">
    <property type="entry name" value="Sec-C motif"/>
    <property type="match status" value="1"/>
</dbReference>
<feature type="binding site" evidence="6">
    <location>
        <position position="274"/>
    </location>
    <ligand>
        <name>a divalent metal cation</name>
        <dbReference type="ChEBI" id="CHEBI:60240"/>
        <label>2</label>
        <note>catalytic</note>
    </ligand>
</feature>
<dbReference type="EMBL" id="CYZV01000001">
    <property type="protein sequence ID" value="CUN54777.1"/>
    <property type="molecule type" value="Genomic_DNA"/>
</dbReference>
<dbReference type="STRING" id="84024.ERS852471_00789"/>
<dbReference type="InterPro" id="IPR036005">
    <property type="entry name" value="Creatinase/aminopeptidase-like"/>
</dbReference>
<dbReference type="CDD" id="cd01086">
    <property type="entry name" value="MetAP1"/>
    <property type="match status" value="1"/>
</dbReference>
<keyword evidence="3 6" id="KW-0645">Protease</keyword>
<dbReference type="PANTHER" id="PTHR43330:SF8">
    <property type="entry name" value="METHIONINE AMINOPEPTIDASE 1D, MITOCHONDRIAL"/>
    <property type="match status" value="1"/>
</dbReference>
<evidence type="ECO:0000256" key="6">
    <source>
        <dbReference type="HAMAP-Rule" id="MF_01974"/>
    </source>
</evidence>
<dbReference type="Proteomes" id="UP000095558">
    <property type="component" value="Unassembled WGS sequence"/>
</dbReference>
<proteinExistence type="inferred from homology"/>
<name>A0A173XV82_9CLOT</name>
<keyword evidence="5 6" id="KW-0378">Hydrolase</keyword>
<evidence type="ECO:0000259" key="8">
    <source>
        <dbReference type="Pfam" id="PF00557"/>
    </source>
</evidence>
<dbReference type="PROSITE" id="PS00680">
    <property type="entry name" value="MAP_1"/>
    <property type="match status" value="1"/>
</dbReference>
<dbReference type="NCBIfam" id="NF008970">
    <property type="entry name" value="PRK12318.1"/>
    <property type="match status" value="1"/>
</dbReference>
<feature type="binding site" evidence="6">
    <location>
        <position position="146"/>
    </location>
    <ligand>
        <name>a divalent metal cation</name>
        <dbReference type="ChEBI" id="CHEBI:60240"/>
        <label>2</label>
        <note>catalytic</note>
    </ligand>
</feature>
<sequence length="289" mass="31754">MNLSRNDHCWCGSNKKYKNCHLAFDEKVHSYKLKGHVVPPRNIIKTPEQIEKIKESAAINTAVLDLVSSKIKAGMSTEEINTIVHDYTVSQGAIPAPLNFQGYPKSVCTSLNDEVCHGIPSEDVILEDGDIINVDVSTIYNGYFSDASRMFMIGQVHPDLEKLVRVAKECLDKGLAAAKPWGFLGDIAEAVQTHAEANGYSVVREFGGHGIGLEFHETPFVSHVGKKGTGMLLVPGMVFTIEPMINMGKPDIFIDSDDGWTTLTEDGYPSAQWEYTVLVTETGVEVLTH</sequence>
<evidence type="ECO:0000313" key="10">
    <source>
        <dbReference type="Proteomes" id="UP000095558"/>
    </source>
</evidence>
<accession>A0A173XV82</accession>
<dbReference type="PRINTS" id="PR00599">
    <property type="entry name" value="MAPEPTIDASE"/>
</dbReference>
<dbReference type="AlphaFoldDB" id="A0A173XV82"/>
<dbReference type="GeneID" id="83012491"/>
<gene>
    <name evidence="9" type="primary">map_1</name>
    <name evidence="6" type="synonym">map</name>
    <name evidence="9" type="ORF">ERS852470_00188</name>
</gene>
<organism evidence="9 10">
    <name type="scientific">Clostridium disporicum</name>
    <dbReference type="NCBI Taxonomy" id="84024"/>
    <lineage>
        <taxon>Bacteria</taxon>
        <taxon>Bacillati</taxon>
        <taxon>Bacillota</taxon>
        <taxon>Clostridia</taxon>
        <taxon>Eubacteriales</taxon>
        <taxon>Clostridiaceae</taxon>
        <taxon>Clostridium</taxon>
    </lineage>
</organism>
<dbReference type="InterPro" id="IPR004027">
    <property type="entry name" value="SEC_C_motif"/>
</dbReference>
<evidence type="ECO:0000256" key="2">
    <source>
        <dbReference type="ARBA" id="ARBA00022438"/>
    </source>
</evidence>
<dbReference type="EC" id="3.4.11.18" evidence="6 7"/>
<evidence type="ECO:0000256" key="3">
    <source>
        <dbReference type="ARBA" id="ARBA00022670"/>
    </source>
</evidence>
<comment type="catalytic activity">
    <reaction evidence="6 7">
        <text>Release of N-terminal amino acids, preferentially methionine, from peptides and arylamides.</text>
        <dbReference type="EC" id="3.4.11.18"/>
    </reaction>
</comment>
<feature type="binding site" evidence="6">
    <location>
        <position position="242"/>
    </location>
    <ligand>
        <name>a divalent metal cation</name>
        <dbReference type="ChEBI" id="CHEBI:60240"/>
        <label>2</label>
        <note>catalytic</note>
    </ligand>
</feature>
<dbReference type="GO" id="GO:0070006">
    <property type="term" value="F:metalloaminopeptidase activity"/>
    <property type="evidence" value="ECO:0007669"/>
    <property type="project" value="UniProtKB-UniRule"/>
</dbReference>
<evidence type="ECO:0000256" key="7">
    <source>
        <dbReference type="RuleBase" id="RU003653"/>
    </source>
</evidence>
<dbReference type="Gene3D" id="3.90.230.10">
    <property type="entry name" value="Creatinase/methionine aminopeptidase superfamily"/>
    <property type="match status" value="1"/>
</dbReference>
<evidence type="ECO:0000256" key="1">
    <source>
        <dbReference type="ARBA" id="ARBA00002521"/>
    </source>
</evidence>
<dbReference type="Pfam" id="PF02810">
    <property type="entry name" value="SEC-C"/>
    <property type="match status" value="1"/>
</dbReference>
<evidence type="ECO:0000256" key="4">
    <source>
        <dbReference type="ARBA" id="ARBA00022723"/>
    </source>
</evidence>
<keyword evidence="4 6" id="KW-0479">Metal-binding</keyword>
<protein>
    <recommendedName>
        <fullName evidence="6 7">Methionine aminopeptidase</fullName>
        <shortName evidence="6">MAP</shortName>
        <shortName evidence="6">MetAP</shortName>
        <ecNumber evidence="6 7">3.4.11.18</ecNumber>
    </recommendedName>
    <alternativeName>
        <fullName evidence="6">Peptidase M</fullName>
    </alternativeName>
</protein>
<dbReference type="OrthoDB" id="9802055at2"/>
<feature type="binding site" evidence="6">
    <location>
        <position position="274"/>
    </location>
    <ligand>
        <name>a divalent metal cation</name>
        <dbReference type="ChEBI" id="CHEBI:60240"/>
        <label>1</label>
    </ligand>
</feature>
<feature type="binding site" evidence="6">
    <location>
        <position position="216"/>
    </location>
    <ligand>
        <name>substrate</name>
    </ligand>
</feature>
<comment type="function">
    <text evidence="1 6">Removes the N-terminal methionine from nascent proteins. The N-terminal methionine is often cleaved when the second residue in the primary sequence is small and uncharged (Met-Ala-, Cys, Gly, Pro, Ser, Thr, or Val). Requires deformylation of the N(alpha)-formylated initiator methionine before it can be hydrolyzed.</text>
</comment>
<dbReference type="GO" id="GO:0046872">
    <property type="term" value="F:metal ion binding"/>
    <property type="evidence" value="ECO:0007669"/>
    <property type="project" value="UniProtKB-UniRule"/>
</dbReference>
<comment type="subunit">
    <text evidence="6">Monomer.</text>
</comment>
<dbReference type="InterPro" id="IPR001714">
    <property type="entry name" value="Pept_M24_MAP"/>
</dbReference>
<dbReference type="NCBIfam" id="TIGR00500">
    <property type="entry name" value="met_pdase_I"/>
    <property type="match status" value="1"/>
</dbReference>
<evidence type="ECO:0000313" key="9">
    <source>
        <dbReference type="EMBL" id="CUN54777.1"/>
    </source>
</evidence>